<evidence type="ECO:0000313" key="2">
    <source>
        <dbReference type="EMBL" id="TDP90315.1"/>
    </source>
</evidence>
<dbReference type="PANTHER" id="PTHR34202">
    <property type="entry name" value="UPF0548 PROTEIN"/>
    <property type="match status" value="1"/>
</dbReference>
<dbReference type="AlphaFoldDB" id="A0A4R6RVH2"/>
<evidence type="ECO:0000259" key="1">
    <source>
        <dbReference type="Pfam" id="PF09348"/>
    </source>
</evidence>
<dbReference type="SUPFAM" id="SSF55961">
    <property type="entry name" value="Bet v1-like"/>
    <property type="match status" value="1"/>
</dbReference>
<proteinExistence type="predicted"/>
<name>A0A4R6RVH2_9MICO</name>
<dbReference type="PANTHER" id="PTHR34202:SF1">
    <property type="entry name" value="UPF0548 PROTEIN"/>
    <property type="match status" value="1"/>
</dbReference>
<dbReference type="InterPro" id="IPR023393">
    <property type="entry name" value="START-like_dom_sf"/>
</dbReference>
<dbReference type="Pfam" id="PF09348">
    <property type="entry name" value="DUF1990"/>
    <property type="match status" value="1"/>
</dbReference>
<gene>
    <name evidence="2" type="ORF">EDF62_2884</name>
</gene>
<keyword evidence="3" id="KW-1185">Reference proteome</keyword>
<dbReference type="Proteomes" id="UP000295601">
    <property type="component" value="Unassembled WGS sequence"/>
</dbReference>
<accession>A0A4R6RVH2</accession>
<sequence>MPPALTSACQTGRMARTFSIETRTTAPIQELFDVSLSIDAHLASMAHSGERAIGGVTHGSIGLGETVTWRARHFGIWFTMTSQISSLERPTQFVDEQLRGPFRQFHHEHRFREDGGGTLMTDTLTVASPIFARLTERLVLVPYLRRLIRDRNLSLLAALGVEPGTDPSAQTWPRNPGDPRQRYERTVRIGSGDAYWDRVSRAVLRWEVKTRSGFRVDDQRPVTVGRPLTITARVAGITVREPVRVAEVVDAPDRVGFSYSTLPGHPVSGEEAFIVHRAGDEVFLTLRSLTAPAALQPWRALYPVLRIAQRVARRRYFLALAE</sequence>
<feature type="domain" description="DUF1990" evidence="1">
    <location>
        <begin position="182"/>
        <end position="317"/>
    </location>
</feature>
<dbReference type="InterPro" id="IPR018960">
    <property type="entry name" value="DUF1990"/>
</dbReference>
<dbReference type="CDD" id="cd07820">
    <property type="entry name" value="SRPBCC_3"/>
    <property type="match status" value="1"/>
</dbReference>
<organism evidence="2 3">
    <name type="scientific">Leucobacter luti</name>
    <dbReference type="NCBI Taxonomy" id="340320"/>
    <lineage>
        <taxon>Bacteria</taxon>
        <taxon>Bacillati</taxon>
        <taxon>Actinomycetota</taxon>
        <taxon>Actinomycetes</taxon>
        <taxon>Micrococcales</taxon>
        <taxon>Microbacteriaceae</taxon>
        <taxon>Leucobacter</taxon>
    </lineage>
</organism>
<dbReference type="Gene3D" id="3.30.530.20">
    <property type="match status" value="1"/>
</dbReference>
<dbReference type="EMBL" id="SNYA01000007">
    <property type="protein sequence ID" value="TDP90315.1"/>
    <property type="molecule type" value="Genomic_DNA"/>
</dbReference>
<reference evidence="2 3" key="1">
    <citation type="submission" date="2019-03" db="EMBL/GenBank/DDBJ databases">
        <title>Genomic analyses of the natural microbiome of Caenorhabditis elegans.</title>
        <authorList>
            <person name="Samuel B."/>
        </authorList>
    </citation>
    <scope>NUCLEOTIDE SEQUENCE [LARGE SCALE GENOMIC DNA]</scope>
    <source>
        <strain evidence="2 3">JUb18</strain>
    </source>
</reference>
<protein>
    <submittedName>
        <fullName evidence="2">Uncharacterized protein (UPF0548 family)</fullName>
    </submittedName>
</protein>
<evidence type="ECO:0000313" key="3">
    <source>
        <dbReference type="Proteomes" id="UP000295601"/>
    </source>
</evidence>
<comment type="caution">
    <text evidence="2">The sequence shown here is derived from an EMBL/GenBank/DDBJ whole genome shotgun (WGS) entry which is preliminary data.</text>
</comment>